<feature type="binding site" evidence="3">
    <location>
        <position position="90"/>
    </location>
    <ligand>
        <name>substrate</name>
    </ligand>
</feature>
<reference evidence="9" key="2">
    <citation type="submission" date="2021-02" db="EMBL/GenBank/DDBJ databases">
        <title>Aspergillus chevalieri M1 genome sequence.</title>
        <authorList>
            <person name="Kadooka C."/>
            <person name="Mori K."/>
            <person name="Futagami T."/>
        </authorList>
    </citation>
    <scope>NUCLEOTIDE SEQUENCE</scope>
    <source>
        <strain evidence="9">M1</strain>
    </source>
</reference>
<evidence type="ECO:0000256" key="5">
    <source>
        <dbReference type="PROSITE-ProRule" id="PRU00464"/>
    </source>
</evidence>
<keyword evidence="1 6" id="KW-0547">Nucleotide-binding</keyword>
<evidence type="ECO:0000256" key="7">
    <source>
        <dbReference type="SAM" id="MobiDB-lite"/>
    </source>
</evidence>
<dbReference type="PROSITE" id="PS51084">
    <property type="entry name" value="HIT_2"/>
    <property type="match status" value="1"/>
</dbReference>
<dbReference type="Gene3D" id="3.30.428.10">
    <property type="entry name" value="HIT-like"/>
    <property type="match status" value="1"/>
</dbReference>
<dbReference type="PANTHER" id="PTHR46243">
    <property type="entry name" value="BIS(5'-ADENOSYL)-TRIPHOSPHATASE"/>
    <property type="match status" value="1"/>
</dbReference>
<evidence type="ECO:0000256" key="2">
    <source>
        <dbReference type="PIRSR" id="PIRSR639383-1"/>
    </source>
</evidence>
<dbReference type="Proteomes" id="UP000637239">
    <property type="component" value="Chromosome 4"/>
</dbReference>
<dbReference type="AlphaFoldDB" id="A0A7R7VPD0"/>
<feature type="site" description="Important for induction of apoptosis" evidence="4">
    <location>
        <position position="124"/>
    </location>
</feature>
<feature type="short sequence motif" description="Histidine triad motif" evidence="5">
    <location>
        <begin position="101"/>
        <end position="105"/>
    </location>
</feature>
<feature type="binding site" evidence="3">
    <location>
        <begin position="96"/>
        <end position="99"/>
    </location>
    <ligand>
        <name>substrate</name>
    </ligand>
</feature>
<dbReference type="SUPFAM" id="SSF54197">
    <property type="entry name" value="HIT-like"/>
    <property type="match status" value="1"/>
</dbReference>
<dbReference type="InterPro" id="IPR039383">
    <property type="entry name" value="FHIT"/>
</dbReference>
<keyword evidence="6" id="KW-0378">Hydrolase</keyword>
<dbReference type="InterPro" id="IPR036265">
    <property type="entry name" value="HIT-like_sf"/>
</dbReference>
<dbReference type="GO" id="GO:0000166">
    <property type="term" value="F:nucleotide binding"/>
    <property type="evidence" value="ECO:0007669"/>
    <property type="project" value="UniProtKB-KW"/>
</dbReference>
<dbReference type="GO" id="GO:0047710">
    <property type="term" value="F:bis(5'-adenosyl)-triphosphatase activity"/>
    <property type="evidence" value="ECO:0007669"/>
    <property type="project" value="UniProtKB-UniRule"/>
</dbReference>
<feature type="region of interest" description="Disordered" evidence="7">
    <location>
        <begin position="148"/>
        <end position="191"/>
    </location>
</feature>
<dbReference type="EMBL" id="AP024419">
    <property type="protein sequence ID" value="BCR88362.1"/>
    <property type="molecule type" value="Genomic_DNA"/>
</dbReference>
<keyword evidence="10" id="KW-1185">Reference proteome</keyword>
<comment type="cofactor">
    <cofactor evidence="6">
        <name>Mn(2+)</name>
        <dbReference type="ChEBI" id="CHEBI:29035"/>
    </cofactor>
</comment>
<evidence type="ECO:0000256" key="4">
    <source>
        <dbReference type="PIRSR" id="PIRSR639383-3"/>
    </source>
</evidence>
<feature type="active site" description="Tele-AMP-histidine intermediate" evidence="2">
    <location>
        <position position="103"/>
    </location>
</feature>
<name>A0A7R7VPD0_ASPCH</name>
<feature type="compositionally biased region" description="Basic and acidic residues" evidence="7">
    <location>
        <begin position="181"/>
        <end position="190"/>
    </location>
</feature>
<accession>A0A7R7VPD0</accession>
<evidence type="ECO:0000313" key="9">
    <source>
        <dbReference type="EMBL" id="BCR88362.1"/>
    </source>
</evidence>
<evidence type="ECO:0000256" key="3">
    <source>
        <dbReference type="PIRSR" id="PIRSR639383-2"/>
    </source>
</evidence>
<feature type="binding site" evidence="3">
    <location>
        <position position="105"/>
    </location>
    <ligand>
        <name>substrate</name>
    </ligand>
</feature>
<proteinExistence type="predicted"/>
<feature type="domain" description="HIT" evidence="8">
    <location>
        <begin position="9"/>
        <end position="116"/>
    </location>
</feature>
<evidence type="ECO:0000256" key="1">
    <source>
        <dbReference type="ARBA" id="ARBA00022741"/>
    </source>
</evidence>
<dbReference type="InterPro" id="IPR011146">
    <property type="entry name" value="HIT-like"/>
</dbReference>
<dbReference type="GeneID" id="66982721"/>
<gene>
    <name evidence="9" type="ORF">ACHE_40926A</name>
</gene>
<reference evidence="9" key="1">
    <citation type="submission" date="2021-01" db="EMBL/GenBank/DDBJ databases">
        <authorList>
            <consortium name="Aspergillus chevalieri M1 genome sequencing consortium"/>
            <person name="Kazuki M."/>
            <person name="Futagami T."/>
        </authorList>
    </citation>
    <scope>NUCLEOTIDE SEQUENCE</scope>
    <source>
        <strain evidence="9">M1</strain>
    </source>
</reference>
<evidence type="ECO:0000256" key="6">
    <source>
        <dbReference type="RuleBase" id="RU366076"/>
    </source>
</evidence>
<evidence type="ECO:0000259" key="8">
    <source>
        <dbReference type="PROSITE" id="PS51084"/>
    </source>
</evidence>
<comment type="catalytic activity">
    <reaction evidence="6">
        <text>P(1),P(3)-bis(5'-adenosyl) triphosphate + H2O = AMP + ADP + 2 H(+)</text>
        <dbReference type="Rhea" id="RHEA:13893"/>
        <dbReference type="ChEBI" id="CHEBI:15377"/>
        <dbReference type="ChEBI" id="CHEBI:15378"/>
        <dbReference type="ChEBI" id="CHEBI:58529"/>
        <dbReference type="ChEBI" id="CHEBI:456215"/>
        <dbReference type="ChEBI" id="CHEBI:456216"/>
        <dbReference type="EC" id="3.6.1.29"/>
    </reaction>
</comment>
<dbReference type="EC" id="3.6.1.29" evidence="6"/>
<dbReference type="CDD" id="cd01275">
    <property type="entry name" value="FHIT"/>
    <property type="match status" value="1"/>
</dbReference>
<dbReference type="KEGG" id="ache:ACHE_40926A"/>
<dbReference type="Pfam" id="PF01230">
    <property type="entry name" value="HIT"/>
    <property type="match status" value="1"/>
</dbReference>
<dbReference type="InterPro" id="IPR051884">
    <property type="entry name" value="Bis(5'-adenosyl)-TPase_reg"/>
</dbReference>
<evidence type="ECO:0000313" key="10">
    <source>
        <dbReference type="Proteomes" id="UP000637239"/>
    </source>
</evidence>
<organism evidence="9 10">
    <name type="scientific">Aspergillus chevalieri</name>
    <name type="common">Eurotium chevalieri</name>
    <dbReference type="NCBI Taxonomy" id="182096"/>
    <lineage>
        <taxon>Eukaryota</taxon>
        <taxon>Fungi</taxon>
        <taxon>Dikarya</taxon>
        <taxon>Ascomycota</taxon>
        <taxon>Pezizomycotina</taxon>
        <taxon>Eurotiomycetes</taxon>
        <taxon>Eurotiomycetidae</taxon>
        <taxon>Eurotiales</taxon>
        <taxon>Aspergillaceae</taxon>
        <taxon>Aspergillus</taxon>
        <taxon>Aspergillus subgen. Aspergillus</taxon>
    </lineage>
</organism>
<feature type="binding site" evidence="3">
    <location>
        <position position="34"/>
    </location>
    <ligand>
        <name>substrate</name>
    </ligand>
</feature>
<protein>
    <recommendedName>
        <fullName evidence="6">Bis(5'-adenosyl)-triphosphatase</fullName>
        <ecNumber evidence="6">3.6.1.29</ecNumber>
    </recommendedName>
</protein>
<dbReference type="PANTHER" id="PTHR46243:SF1">
    <property type="entry name" value="BIS(5'-ADENOSYL)-TRIPHOSPHATASE"/>
    <property type="match status" value="1"/>
</dbReference>
<sequence length="209" mass="22850">MPPALKGILPVHFGPFIVTTQVFHLTPSSFALVNLKPILPGHVLVSPRRIVPRVSDLTPSETTDLFLTVRRVGRMIERVYGASSLNIAIQDGVDAGQSVPHVHAHIIPRQRRDLDHLGGTDAIYEMLDGEEGDVGRIQREAVAAAQFRSGDGSGSVTEEVKQLAQEDDGGGRRTNFPAVDNDARKPRGMEEMEAEATMLAREMEKEPLD</sequence>
<dbReference type="RefSeq" id="XP_043136884.1">
    <property type="nucleotide sequence ID" value="XM_043279179.1"/>
</dbReference>